<name>A0ABY5MBN9_9ACTN</name>
<sequence>MSLADVRRIVLVAEAVLLSVVLAAVLLRGGGSDDGPDASAAVARTTAPPDAERAADDASEVIKESERPPAEEATDVGPAAEDMSGPLTLPPMLPTSTVVRSGVSSSKGFLQVSLVATDDRSPEQVLAAYRRMLGDRGFVESSVPAVGGSTAAGFAHGAEHLTVTTTPDGRRTKYSLLGRLRVSG</sequence>
<organism evidence="2 3">
    <name type="scientific">Aeromicrobium wangtongii</name>
    <dbReference type="NCBI Taxonomy" id="2969247"/>
    <lineage>
        <taxon>Bacteria</taxon>
        <taxon>Bacillati</taxon>
        <taxon>Actinomycetota</taxon>
        <taxon>Actinomycetes</taxon>
        <taxon>Propionibacteriales</taxon>
        <taxon>Nocardioidaceae</taxon>
        <taxon>Aeromicrobium</taxon>
    </lineage>
</organism>
<evidence type="ECO:0000256" key="1">
    <source>
        <dbReference type="SAM" id="MobiDB-lite"/>
    </source>
</evidence>
<evidence type="ECO:0000313" key="2">
    <source>
        <dbReference type="EMBL" id="UUP14380.1"/>
    </source>
</evidence>
<gene>
    <name evidence="2" type="ORF">NQV15_03430</name>
</gene>
<dbReference type="RefSeq" id="WP_232398205.1">
    <property type="nucleotide sequence ID" value="NZ_CP102173.1"/>
</dbReference>
<evidence type="ECO:0000313" key="3">
    <source>
        <dbReference type="Proteomes" id="UP001316184"/>
    </source>
</evidence>
<feature type="region of interest" description="Disordered" evidence="1">
    <location>
        <begin position="33"/>
        <end position="85"/>
    </location>
</feature>
<dbReference type="EMBL" id="CP102173">
    <property type="protein sequence ID" value="UUP14380.1"/>
    <property type="molecule type" value="Genomic_DNA"/>
</dbReference>
<reference evidence="2 3" key="1">
    <citation type="submission" date="2022-08" db="EMBL/GenBank/DDBJ databases">
        <title>novel species in genus Aeromicrobium.</title>
        <authorList>
            <person name="Ye L."/>
        </authorList>
    </citation>
    <scope>NUCLEOTIDE SEQUENCE [LARGE SCALE GENOMIC DNA]</scope>
    <source>
        <strain evidence="3">zg-Y1379</strain>
    </source>
</reference>
<feature type="compositionally biased region" description="Basic and acidic residues" evidence="1">
    <location>
        <begin position="50"/>
        <end position="70"/>
    </location>
</feature>
<protein>
    <submittedName>
        <fullName evidence="2">Uncharacterized protein</fullName>
    </submittedName>
</protein>
<accession>A0ABY5MBN9</accession>
<dbReference type="Proteomes" id="UP001316184">
    <property type="component" value="Chromosome"/>
</dbReference>
<proteinExistence type="predicted"/>
<feature type="compositionally biased region" description="Low complexity" evidence="1">
    <location>
        <begin position="37"/>
        <end position="49"/>
    </location>
</feature>
<keyword evidence="3" id="KW-1185">Reference proteome</keyword>